<dbReference type="AlphaFoldDB" id="A0A136PPP5"/>
<dbReference type="EMBL" id="LRQV01000081">
    <property type="protein sequence ID" value="KXK60176.1"/>
    <property type="molecule type" value="Genomic_DNA"/>
</dbReference>
<comment type="caution">
    <text evidence="4">The sequence shown here is derived from an EMBL/GenBank/DDBJ whole genome shotgun (WGS) entry which is preliminary data.</text>
</comment>
<reference evidence="4 5" key="1">
    <citation type="submission" date="2016-01" db="EMBL/GenBank/DDBJ databases">
        <title>Whole genome sequence and analysis of Micromonospora rosaria DSM 803, which can produce antibacterial substance rosamicin.</title>
        <authorList>
            <person name="Yang H."/>
            <person name="He X."/>
            <person name="Zhu D."/>
        </authorList>
    </citation>
    <scope>NUCLEOTIDE SEQUENCE [LARGE SCALE GENOMIC DNA]</scope>
    <source>
        <strain evidence="4 5">DSM 803</strain>
    </source>
</reference>
<evidence type="ECO:0000256" key="2">
    <source>
        <dbReference type="SAM" id="Phobius"/>
    </source>
</evidence>
<evidence type="ECO:0000259" key="3">
    <source>
        <dbReference type="Pfam" id="PF00144"/>
    </source>
</evidence>
<evidence type="ECO:0000256" key="1">
    <source>
        <dbReference type="SAM" id="MobiDB-lite"/>
    </source>
</evidence>
<keyword evidence="2" id="KW-1133">Transmembrane helix</keyword>
<feature type="region of interest" description="Disordered" evidence="1">
    <location>
        <begin position="1"/>
        <end position="22"/>
    </location>
</feature>
<dbReference type="PANTHER" id="PTHR46825">
    <property type="entry name" value="D-ALANYL-D-ALANINE-CARBOXYPEPTIDASE/ENDOPEPTIDASE AMPH"/>
    <property type="match status" value="1"/>
</dbReference>
<feature type="domain" description="Beta-lactamase-related" evidence="3">
    <location>
        <begin position="77"/>
        <end position="413"/>
    </location>
</feature>
<proteinExistence type="predicted"/>
<keyword evidence="2" id="KW-0812">Transmembrane</keyword>
<keyword evidence="2" id="KW-0472">Membrane</keyword>
<feature type="transmembrane region" description="Helical" evidence="2">
    <location>
        <begin position="622"/>
        <end position="642"/>
    </location>
</feature>
<dbReference type="SUPFAM" id="SSF56601">
    <property type="entry name" value="beta-lactamase/transpeptidase-like"/>
    <property type="match status" value="1"/>
</dbReference>
<evidence type="ECO:0000313" key="5">
    <source>
        <dbReference type="Proteomes" id="UP000070620"/>
    </source>
</evidence>
<dbReference type="Proteomes" id="UP000070620">
    <property type="component" value="Unassembled WGS sequence"/>
</dbReference>
<feature type="transmembrane region" description="Helical" evidence="2">
    <location>
        <begin position="586"/>
        <end position="610"/>
    </location>
</feature>
<feature type="transmembrane region" description="Helical" evidence="2">
    <location>
        <begin position="543"/>
        <end position="565"/>
    </location>
</feature>
<dbReference type="InterPro" id="IPR050491">
    <property type="entry name" value="AmpC-like"/>
</dbReference>
<dbReference type="Pfam" id="PF00144">
    <property type="entry name" value="Beta-lactamase"/>
    <property type="match status" value="1"/>
</dbReference>
<accession>A0A136PPP5</accession>
<evidence type="ECO:0000313" key="4">
    <source>
        <dbReference type="EMBL" id="KXK60176.1"/>
    </source>
</evidence>
<name>A0A136PPP5_9ACTN</name>
<sequence length="683" mass="71856">MHDDAPRGVAFRSRPPRSGSRTVRLGAVLATVALVAASTVGCGAGSSPAVGAPPVGTPAAPGDPATLTEQDVVAWLDGLLPAALDQAGIAGATVSVVHDGRILTARGYGHADTGVDGGADASVVPVDPERHLFRVGSVSKVATATAALQLVQSGAVDLDADVQQHLDFTLPRRYDEPVTLRHLLTHTAGFEERVGGLIGGEGTRADLRKALVTEPPEQVFEPGTVPAYSNYGYALVGYLVERVSGLPFDEYLDQNVLTRAGMTSSTFAQPLPGDLRDRMSQGYADSSGPAQPFEIVGVAPAGSLTASATDMARFMLAHLGERVGETPLLDRPTLDLMQRPGLDASTLGALAEGPRMTLGFFDESRNGRRILGHGGDTRFFHSHLQVFPDERAGVFVSLNSSGTAPMASHDLRQAVLNGFADRYFPRTGAVPAGTVDAQTSAEHAALAAGTYESSRGMRSTFLTTVGLFDRTRVSVRYDNRLLFEPAPHSASPAVFEEVAPWVWREVGGQRVVTMRVVDGAVEAIGFESAFALLPVAPQRSTGLALPVLVASTVVLLLAVLSWPVGAVVRRLRGRAPRDRAGRTARVLSRVAVAGALLALVGWAVAVVSIMGFQDVPAATLRVVQALQLLGVLGVLPAVVRLVDDVRRRVGWPRIVGSTLVLLALAGTGWFAVEFMLLAPSVSY</sequence>
<gene>
    <name evidence="4" type="ORF">AWW66_20310</name>
</gene>
<dbReference type="InterPro" id="IPR001466">
    <property type="entry name" value="Beta-lactam-related"/>
</dbReference>
<dbReference type="PANTHER" id="PTHR46825:SF9">
    <property type="entry name" value="BETA-LACTAMASE-RELATED DOMAIN-CONTAINING PROTEIN"/>
    <property type="match status" value="1"/>
</dbReference>
<keyword evidence="4" id="KW-0378">Hydrolase</keyword>
<protein>
    <submittedName>
        <fullName evidence="4">Serine hydrolase</fullName>
    </submittedName>
</protein>
<dbReference type="Gene3D" id="3.40.710.10">
    <property type="entry name" value="DD-peptidase/beta-lactamase superfamily"/>
    <property type="match status" value="1"/>
</dbReference>
<dbReference type="InterPro" id="IPR012338">
    <property type="entry name" value="Beta-lactam/transpept-like"/>
</dbReference>
<keyword evidence="5" id="KW-1185">Reference proteome</keyword>
<organism evidence="4 5">
    <name type="scientific">Micromonospora rosaria</name>
    <dbReference type="NCBI Taxonomy" id="47874"/>
    <lineage>
        <taxon>Bacteria</taxon>
        <taxon>Bacillati</taxon>
        <taxon>Actinomycetota</taxon>
        <taxon>Actinomycetes</taxon>
        <taxon>Micromonosporales</taxon>
        <taxon>Micromonosporaceae</taxon>
        <taxon>Micromonospora</taxon>
    </lineage>
</organism>
<feature type="transmembrane region" description="Helical" evidence="2">
    <location>
        <begin position="654"/>
        <end position="678"/>
    </location>
</feature>
<dbReference type="GO" id="GO:0016787">
    <property type="term" value="F:hydrolase activity"/>
    <property type="evidence" value="ECO:0007669"/>
    <property type="project" value="UniProtKB-KW"/>
</dbReference>